<name>A0A9X2DAK1_9ACTN</name>
<dbReference type="PROSITE" id="PS51318">
    <property type="entry name" value="TAT"/>
    <property type="match status" value="1"/>
</dbReference>
<reference evidence="3" key="1">
    <citation type="submission" date="2022-05" db="EMBL/GenBank/DDBJ databases">
        <authorList>
            <person name="Tuo L."/>
        </authorList>
    </citation>
    <scope>NUCLEOTIDE SEQUENCE</scope>
    <source>
        <strain evidence="3">BSK12Z-4</strain>
    </source>
</reference>
<comment type="caution">
    <text evidence="3">The sequence shown here is derived from an EMBL/GenBank/DDBJ whole genome shotgun (WGS) entry which is preliminary data.</text>
</comment>
<dbReference type="SUPFAM" id="SSF49482">
    <property type="entry name" value="Aromatic compound dioxygenase"/>
    <property type="match status" value="1"/>
</dbReference>
<accession>A0A9X2DAK1</accession>
<organism evidence="3 4">
    <name type="scientific">Nocardioides bruguierae</name>
    <dbReference type="NCBI Taxonomy" id="2945102"/>
    <lineage>
        <taxon>Bacteria</taxon>
        <taxon>Bacillati</taxon>
        <taxon>Actinomycetota</taxon>
        <taxon>Actinomycetes</taxon>
        <taxon>Propionibacteriales</taxon>
        <taxon>Nocardioidaceae</taxon>
        <taxon>Nocardioides</taxon>
    </lineage>
</organism>
<dbReference type="InterPro" id="IPR000627">
    <property type="entry name" value="Intradiol_dOase_C"/>
</dbReference>
<feature type="domain" description="Intradiol ring-cleavage dioxygenases" evidence="2">
    <location>
        <begin position="106"/>
        <end position="179"/>
    </location>
</feature>
<dbReference type="Gene3D" id="2.60.130.10">
    <property type="entry name" value="Aromatic compound dioxygenase"/>
    <property type="match status" value="1"/>
</dbReference>
<feature type="region of interest" description="Disordered" evidence="1">
    <location>
        <begin position="59"/>
        <end position="86"/>
    </location>
</feature>
<dbReference type="InterPro" id="IPR015889">
    <property type="entry name" value="Intradiol_dOase_core"/>
</dbReference>
<sequence>MTDHHHSEEQGGDLLDRGLRFDLAYLRDRRTVLSLLGAGALGTGGALLLGSGTPASAATCSGSEIPAETAGPYPGDGSNGPNVLDDSGVVRRDIRRSFGDTHRRAQGIDLTLTLRLVSTGDCDPLEGYAVYAWHCDAKGRYSMYSAGVTDQNWLRGVQVSGEKGIVRFRSVLPGCYPGRWPHVHFEVYRSKRAATRSGTPVATSQLALPRKVAAHVYGKRPRLYGDSATNLDQISLSSDNVFGDDGGVDQLARVKGTLRRGYRAYLQVPIDV</sequence>
<gene>
    <name evidence="3" type="ORF">M8330_18890</name>
</gene>
<dbReference type="InterPro" id="IPR006311">
    <property type="entry name" value="TAT_signal"/>
</dbReference>
<dbReference type="Pfam" id="PF00775">
    <property type="entry name" value="Dioxygenase_C"/>
    <property type="match status" value="1"/>
</dbReference>
<dbReference type="AlphaFoldDB" id="A0A9X2DAK1"/>
<dbReference type="PANTHER" id="PTHR34315">
    <property type="match status" value="1"/>
</dbReference>
<dbReference type="RefSeq" id="WP_250828585.1">
    <property type="nucleotide sequence ID" value="NZ_JAMOIL010000033.1"/>
</dbReference>
<evidence type="ECO:0000313" key="4">
    <source>
        <dbReference type="Proteomes" id="UP001139485"/>
    </source>
</evidence>
<protein>
    <submittedName>
        <fullName evidence="3">3,4-dioxygenase subunit beta</fullName>
    </submittedName>
</protein>
<dbReference type="GO" id="GO:0016702">
    <property type="term" value="F:oxidoreductase activity, acting on single donors with incorporation of molecular oxygen, incorporation of two atoms of oxygen"/>
    <property type="evidence" value="ECO:0007669"/>
    <property type="project" value="InterPro"/>
</dbReference>
<dbReference type="EMBL" id="JAMOIL010000033">
    <property type="protein sequence ID" value="MCM0622362.1"/>
    <property type="molecule type" value="Genomic_DNA"/>
</dbReference>
<dbReference type="Proteomes" id="UP001139485">
    <property type="component" value="Unassembled WGS sequence"/>
</dbReference>
<evidence type="ECO:0000259" key="2">
    <source>
        <dbReference type="Pfam" id="PF00775"/>
    </source>
</evidence>
<proteinExistence type="predicted"/>
<dbReference type="PANTHER" id="PTHR34315:SF1">
    <property type="entry name" value="INTRADIOL RING-CLEAVAGE DIOXYGENASES DOMAIN-CONTAINING PROTEIN-RELATED"/>
    <property type="match status" value="1"/>
</dbReference>
<evidence type="ECO:0000256" key="1">
    <source>
        <dbReference type="SAM" id="MobiDB-lite"/>
    </source>
</evidence>
<keyword evidence="4" id="KW-1185">Reference proteome</keyword>
<dbReference type="GO" id="GO:0008199">
    <property type="term" value="F:ferric iron binding"/>
    <property type="evidence" value="ECO:0007669"/>
    <property type="project" value="InterPro"/>
</dbReference>
<evidence type="ECO:0000313" key="3">
    <source>
        <dbReference type="EMBL" id="MCM0622362.1"/>
    </source>
</evidence>